<evidence type="ECO:0000313" key="3">
    <source>
        <dbReference type="Proteomes" id="UP001214576"/>
    </source>
</evidence>
<evidence type="ECO:0000256" key="1">
    <source>
        <dbReference type="SAM" id="MobiDB-lite"/>
    </source>
</evidence>
<gene>
    <name evidence="2" type="ORF">MG293_000096</name>
</gene>
<proteinExistence type="predicted"/>
<keyword evidence="3" id="KW-1185">Reference proteome</keyword>
<reference evidence="2" key="1">
    <citation type="submission" date="2022-03" db="EMBL/GenBank/DDBJ databases">
        <title>Genomic analyses of argali, domestic sheep and their hybrids provide insights into chromosomal evolution, heterosis and genetic basis of agronomic traits.</title>
        <authorList>
            <person name="Li M."/>
        </authorList>
    </citation>
    <scope>NUCLEOTIDE SEQUENCE</scope>
    <source>
        <strain evidence="2">CAU-MHL-2022a</strain>
        <tissue evidence="2">Skin</tissue>
    </source>
</reference>
<dbReference type="AlphaFoldDB" id="A0AAD4YI57"/>
<dbReference type="EMBL" id="JAKZEL010000001">
    <property type="protein sequence ID" value="KAI4547766.1"/>
    <property type="molecule type" value="Genomic_DNA"/>
</dbReference>
<feature type="region of interest" description="Disordered" evidence="1">
    <location>
        <begin position="1"/>
        <end position="30"/>
    </location>
</feature>
<protein>
    <submittedName>
        <fullName evidence="2">Uncharacterized protein</fullName>
    </submittedName>
</protein>
<name>A0AAD4YI57_OVIAM</name>
<comment type="caution">
    <text evidence="2">The sequence shown here is derived from an EMBL/GenBank/DDBJ whole genome shotgun (WGS) entry which is preliminary data.</text>
</comment>
<organism evidence="2 3">
    <name type="scientific">Ovis ammon polii</name>
    <dbReference type="NCBI Taxonomy" id="230172"/>
    <lineage>
        <taxon>Eukaryota</taxon>
        <taxon>Metazoa</taxon>
        <taxon>Chordata</taxon>
        <taxon>Craniata</taxon>
        <taxon>Vertebrata</taxon>
        <taxon>Euteleostomi</taxon>
        <taxon>Mammalia</taxon>
        <taxon>Eutheria</taxon>
        <taxon>Laurasiatheria</taxon>
        <taxon>Artiodactyla</taxon>
        <taxon>Ruminantia</taxon>
        <taxon>Pecora</taxon>
        <taxon>Bovidae</taxon>
        <taxon>Caprinae</taxon>
        <taxon>Ovis</taxon>
    </lineage>
</organism>
<dbReference type="Proteomes" id="UP001214576">
    <property type="component" value="Unassembled WGS sequence"/>
</dbReference>
<evidence type="ECO:0000313" key="2">
    <source>
        <dbReference type="EMBL" id="KAI4547766.1"/>
    </source>
</evidence>
<accession>A0AAD4YI57</accession>
<feature type="region of interest" description="Disordered" evidence="1">
    <location>
        <begin position="225"/>
        <end position="265"/>
    </location>
</feature>
<sequence length="442" mass="48833">MTKNSAAPKVNGAEPERPSRPPSSGPVYAVQLSGDRYESMGFVPFPAMYPIPKQSRLERKSKETLDVDETEPVLAAVPDVDESMGLPGSLIPTFGVDFTSLVLGPHHIQLKFQAVLLLMDIWTVPVYDYSESNCICLLVDFRTYLVVFEKCVVCEKHLDVCLKGECEHVCQSEFEGGDAERKYKLGSQVSEVIASYPFMTNSSFISKSREKSRAVQCVGNKRLPRSPESVKISEATSGVEIPGSMSSSVTPGEDSDLASDPNSSYQTRQEYWNRLPFPPPGDLLDPGVKLVSLASPALQADSSPGIYPGKNEGYHRDITIHGAMMFLQAPLVLKASQTLLVFDDLDNLEEYWSDVVTNKTANTVLPLDDKQPRRGHGPLLEKGFQTFDKDPVVFSSFLASGYGKMSQTHLEHFPPQPGCNQYFQGTLVLLSEKGVWKLQYGY</sequence>